<keyword evidence="3" id="KW-1185">Reference proteome</keyword>
<reference evidence="2 3" key="1">
    <citation type="journal article" date="2019" name="PLoS ONE">
        <title>Comparative genome analysis indicates high evolutionary potential of pathogenicity genes in Colletotrichum tanaceti.</title>
        <authorList>
            <person name="Lelwala R.V."/>
            <person name="Korhonen P.K."/>
            <person name="Young N.D."/>
            <person name="Scott J.B."/>
            <person name="Ades P.A."/>
            <person name="Gasser R.B."/>
            <person name="Taylor P.W.J."/>
        </authorList>
    </citation>
    <scope>NUCLEOTIDE SEQUENCE [LARGE SCALE GENOMIC DNA]</scope>
    <source>
        <strain evidence="2">BRIP57314</strain>
    </source>
</reference>
<protein>
    <submittedName>
        <fullName evidence="2">Uncharacterized protein</fullName>
    </submittedName>
</protein>
<feature type="region of interest" description="Disordered" evidence="1">
    <location>
        <begin position="91"/>
        <end position="110"/>
    </location>
</feature>
<feature type="compositionally biased region" description="Basic and acidic residues" evidence="1">
    <location>
        <begin position="1"/>
        <end position="14"/>
    </location>
</feature>
<organism evidence="2 3">
    <name type="scientific">Colletotrichum tanaceti</name>
    <dbReference type="NCBI Taxonomy" id="1306861"/>
    <lineage>
        <taxon>Eukaryota</taxon>
        <taxon>Fungi</taxon>
        <taxon>Dikarya</taxon>
        <taxon>Ascomycota</taxon>
        <taxon>Pezizomycotina</taxon>
        <taxon>Sordariomycetes</taxon>
        <taxon>Hypocreomycetidae</taxon>
        <taxon>Glomerellales</taxon>
        <taxon>Glomerellaceae</taxon>
        <taxon>Colletotrichum</taxon>
        <taxon>Colletotrichum destructivum species complex</taxon>
    </lineage>
</organism>
<evidence type="ECO:0000256" key="1">
    <source>
        <dbReference type="SAM" id="MobiDB-lite"/>
    </source>
</evidence>
<name>A0A4U6XJA1_9PEZI</name>
<comment type="caution">
    <text evidence="2">The sequence shown here is derived from an EMBL/GenBank/DDBJ whole genome shotgun (WGS) entry which is preliminary data.</text>
</comment>
<dbReference type="AlphaFoldDB" id="A0A4U6XJA1"/>
<dbReference type="OrthoDB" id="4835487at2759"/>
<dbReference type="Proteomes" id="UP000310108">
    <property type="component" value="Unassembled WGS sequence"/>
</dbReference>
<feature type="region of interest" description="Disordered" evidence="1">
    <location>
        <begin position="1"/>
        <end position="72"/>
    </location>
</feature>
<gene>
    <name evidence="2" type="ORF">CTA1_160</name>
</gene>
<dbReference type="EMBL" id="PJEX01000087">
    <property type="protein sequence ID" value="TKW55774.1"/>
    <property type="molecule type" value="Genomic_DNA"/>
</dbReference>
<evidence type="ECO:0000313" key="2">
    <source>
        <dbReference type="EMBL" id="TKW55774.1"/>
    </source>
</evidence>
<accession>A0A4U6XJA1</accession>
<feature type="compositionally biased region" description="Basic and acidic residues" evidence="1">
    <location>
        <begin position="93"/>
        <end position="110"/>
    </location>
</feature>
<sequence>MNSATRKEPGDMHHVNANAVLEHNRSSKCSEVDDKRNEHIATNIKSEDGDSSAINDDGRPQPPRPPTKKCTNSKCRIMNCEDTKCKPIAGTKRKNETKDANPAPAKKDKPPHELIHITASMFNSSQAPLQYWNYPPSTGGRLHKRHLTALDLATRVFNHDLANIVFAWSEKHDIMAMLFQTPTPTQLGGDMSSYTECRRVRDRLRPGDNNTPPVWPTFHEAMIAMLLFANKPPLRWKDCSAWTNLITHLCAYDSGNPTMTTVLDELLTAAGRRRLVTKTSCPAGATATQTAAVTKAATEYQVPDHYRELFDYALDTATTNNLRSRLQMRGLAIELDSLGWEDLARYGEKMVDTTVAEDDRKQIRSKLVAELAARMNGDSSTLLPPHYTFTCECGIQTTFQSGVWMPKNKTATPTDDKQVSAQNKGIV</sequence>
<evidence type="ECO:0000313" key="3">
    <source>
        <dbReference type="Proteomes" id="UP000310108"/>
    </source>
</evidence>
<proteinExistence type="predicted"/>
<feature type="compositionally biased region" description="Basic and acidic residues" evidence="1">
    <location>
        <begin position="22"/>
        <end position="39"/>
    </location>
</feature>